<evidence type="ECO:0000313" key="2">
    <source>
        <dbReference type="Proteomes" id="UP001237642"/>
    </source>
</evidence>
<evidence type="ECO:0000313" key="1">
    <source>
        <dbReference type="EMBL" id="KAK1379309.1"/>
    </source>
</evidence>
<accession>A0AAD8MNQ5</accession>
<organism evidence="1 2">
    <name type="scientific">Heracleum sosnowskyi</name>
    <dbReference type="NCBI Taxonomy" id="360622"/>
    <lineage>
        <taxon>Eukaryota</taxon>
        <taxon>Viridiplantae</taxon>
        <taxon>Streptophyta</taxon>
        <taxon>Embryophyta</taxon>
        <taxon>Tracheophyta</taxon>
        <taxon>Spermatophyta</taxon>
        <taxon>Magnoliopsida</taxon>
        <taxon>eudicotyledons</taxon>
        <taxon>Gunneridae</taxon>
        <taxon>Pentapetalae</taxon>
        <taxon>asterids</taxon>
        <taxon>campanulids</taxon>
        <taxon>Apiales</taxon>
        <taxon>Apiaceae</taxon>
        <taxon>Apioideae</taxon>
        <taxon>apioid superclade</taxon>
        <taxon>Tordylieae</taxon>
        <taxon>Tordyliinae</taxon>
        <taxon>Heracleum</taxon>
    </lineage>
</organism>
<name>A0AAD8MNQ5_9APIA</name>
<keyword evidence="2" id="KW-1185">Reference proteome</keyword>
<comment type="caution">
    <text evidence="1">The sequence shown here is derived from an EMBL/GenBank/DDBJ whole genome shotgun (WGS) entry which is preliminary data.</text>
</comment>
<protein>
    <recommendedName>
        <fullName evidence="3">SWIM-type domain-containing protein</fullName>
    </recommendedName>
</protein>
<sequence>MTTNMAMSWNNTIKESKKLPISTLVKALYYKVVSYFDQRRMEIEKQVVDGNELTKHANKVMNKWKECATGHHVIKIDRNTWVFEVMTMKRGLKGGKKQIVRLQECICTCNKWQTYQIPCSRVLACCANVGLQQKSFEGMAFLGRFFYIDSR</sequence>
<dbReference type="EMBL" id="JAUIZM010000006">
    <property type="protein sequence ID" value="KAK1379309.1"/>
    <property type="molecule type" value="Genomic_DNA"/>
</dbReference>
<evidence type="ECO:0008006" key="3">
    <source>
        <dbReference type="Google" id="ProtNLM"/>
    </source>
</evidence>
<dbReference type="AlphaFoldDB" id="A0AAD8MNQ5"/>
<dbReference type="Proteomes" id="UP001237642">
    <property type="component" value="Unassembled WGS sequence"/>
</dbReference>
<reference evidence="1" key="2">
    <citation type="submission" date="2023-05" db="EMBL/GenBank/DDBJ databases">
        <authorList>
            <person name="Schelkunov M.I."/>
        </authorList>
    </citation>
    <scope>NUCLEOTIDE SEQUENCE</scope>
    <source>
        <strain evidence="1">Hsosn_3</strain>
        <tissue evidence="1">Leaf</tissue>
    </source>
</reference>
<proteinExistence type="predicted"/>
<gene>
    <name evidence="1" type="ORF">POM88_026053</name>
</gene>
<reference evidence="1" key="1">
    <citation type="submission" date="2023-02" db="EMBL/GenBank/DDBJ databases">
        <title>Genome of toxic invasive species Heracleum sosnowskyi carries increased number of genes despite the absence of recent whole-genome duplications.</title>
        <authorList>
            <person name="Schelkunov M."/>
            <person name="Shtratnikova V."/>
            <person name="Makarenko M."/>
            <person name="Klepikova A."/>
            <person name="Omelchenko D."/>
            <person name="Novikova G."/>
            <person name="Obukhova E."/>
            <person name="Bogdanov V."/>
            <person name="Penin A."/>
            <person name="Logacheva M."/>
        </authorList>
    </citation>
    <scope>NUCLEOTIDE SEQUENCE</scope>
    <source>
        <strain evidence="1">Hsosn_3</strain>
        <tissue evidence="1">Leaf</tissue>
    </source>
</reference>